<keyword evidence="2" id="KW-0479">Metal-binding</keyword>
<evidence type="ECO:0000259" key="4">
    <source>
        <dbReference type="Pfam" id="PF01975"/>
    </source>
</evidence>
<name>A0A5D2F6H5_GOSDA</name>
<evidence type="ECO:0000313" key="6">
    <source>
        <dbReference type="Proteomes" id="UP000323506"/>
    </source>
</evidence>
<protein>
    <recommendedName>
        <fullName evidence="4">Survival protein SurE-like phosphatase/nucleotidase domain-containing protein</fullName>
    </recommendedName>
</protein>
<keyword evidence="6" id="KW-1185">Reference proteome</keyword>
<feature type="domain" description="Survival protein SurE-like phosphatase/nucleotidase" evidence="4">
    <location>
        <begin position="16"/>
        <end position="227"/>
    </location>
</feature>
<evidence type="ECO:0000256" key="2">
    <source>
        <dbReference type="ARBA" id="ARBA00022723"/>
    </source>
</evidence>
<dbReference type="PANTHER" id="PTHR30457:SF18">
    <property type="entry name" value="5'-NUCLEOTIDASE SURE-LIKE"/>
    <property type="match status" value="1"/>
</dbReference>
<reference evidence="5 6" key="1">
    <citation type="submission" date="2019-06" db="EMBL/GenBank/DDBJ databases">
        <title>WGS assembly of Gossypium darwinii.</title>
        <authorList>
            <person name="Chen Z.J."/>
            <person name="Sreedasyam A."/>
            <person name="Ando A."/>
            <person name="Song Q."/>
            <person name="De L."/>
            <person name="Hulse-Kemp A."/>
            <person name="Ding M."/>
            <person name="Ye W."/>
            <person name="Kirkbride R."/>
            <person name="Jenkins J."/>
            <person name="Plott C."/>
            <person name="Lovell J."/>
            <person name="Lin Y.-M."/>
            <person name="Vaughn R."/>
            <person name="Liu B."/>
            <person name="Li W."/>
            <person name="Simpson S."/>
            <person name="Scheffler B."/>
            <person name="Saski C."/>
            <person name="Grover C."/>
            <person name="Hu G."/>
            <person name="Conover J."/>
            <person name="Carlson J."/>
            <person name="Shu S."/>
            <person name="Boston L."/>
            <person name="Williams M."/>
            <person name="Peterson D."/>
            <person name="Mcgee K."/>
            <person name="Jones D."/>
            <person name="Wendel J."/>
            <person name="Stelly D."/>
            <person name="Grimwood J."/>
            <person name="Schmutz J."/>
        </authorList>
    </citation>
    <scope>NUCLEOTIDE SEQUENCE [LARGE SCALE GENOMIC DNA]</scope>
    <source>
        <strain evidence="5">1808015.09</strain>
    </source>
</reference>
<accession>A0A5D2F6H5</accession>
<dbReference type="GO" id="GO:0005829">
    <property type="term" value="C:cytosol"/>
    <property type="evidence" value="ECO:0007669"/>
    <property type="project" value="TreeGrafter"/>
</dbReference>
<dbReference type="InterPro" id="IPR002828">
    <property type="entry name" value="SurE-like_Pase/nucleotidase"/>
</dbReference>
<dbReference type="EMBL" id="CM017696">
    <property type="protein sequence ID" value="TYH01645.1"/>
    <property type="molecule type" value="Genomic_DNA"/>
</dbReference>
<dbReference type="InterPro" id="IPR036523">
    <property type="entry name" value="SurE-like_sf"/>
</dbReference>
<dbReference type="AlphaFoldDB" id="A0A5D2F6H5"/>
<comment type="similarity">
    <text evidence="1">Belongs to the SurE nucleotidase family.</text>
</comment>
<dbReference type="SUPFAM" id="SSF64167">
    <property type="entry name" value="SurE-like"/>
    <property type="match status" value="1"/>
</dbReference>
<dbReference type="Proteomes" id="UP000323506">
    <property type="component" value="Chromosome A09"/>
</dbReference>
<dbReference type="GO" id="GO:0046872">
    <property type="term" value="F:metal ion binding"/>
    <property type="evidence" value="ECO:0007669"/>
    <property type="project" value="UniProtKB-KW"/>
</dbReference>
<sequence length="311" mass="33850">MESGIDSKSKGEKGTILVTNDDGIQAPGLNALVSVLVSTHRFNVLVCAPQLEMSAVSHSITWRQPLRVEKVEMDGATAFKASGTPADCASLGVSSVLFPSVPDLVISGINQGSNCGYHTVYSGTTAGAREAFLNGVPAISISYDCYGGLSFEEFEKMLSLINIIVIVPINKNIDLAAAKACLPIISGIIAEIKNNTYPQGCFLNMDLPKDVANHKGYKVTKQGKSMMKIRWKQITSHGQPSEIEHHLLFRRQLSGCQVDIDDSDHKSLQEGYISITPLGVLTHPDKDCKAYFEDWLPNLIQQHQSHNPLLD</sequence>
<evidence type="ECO:0000313" key="5">
    <source>
        <dbReference type="EMBL" id="TYH01645.1"/>
    </source>
</evidence>
<dbReference type="NCBIfam" id="TIGR00087">
    <property type="entry name" value="surE"/>
    <property type="match status" value="1"/>
</dbReference>
<gene>
    <name evidence="5" type="ORF">ES288_A09G076000v1</name>
</gene>
<dbReference type="InterPro" id="IPR030048">
    <property type="entry name" value="SurE"/>
</dbReference>
<dbReference type="GO" id="GO:0008252">
    <property type="term" value="F:nucleotidase activity"/>
    <property type="evidence" value="ECO:0007669"/>
    <property type="project" value="InterPro"/>
</dbReference>
<evidence type="ECO:0000256" key="3">
    <source>
        <dbReference type="ARBA" id="ARBA00022801"/>
    </source>
</evidence>
<dbReference type="Pfam" id="PF01975">
    <property type="entry name" value="SurE"/>
    <property type="match status" value="1"/>
</dbReference>
<dbReference type="PANTHER" id="PTHR30457">
    <property type="entry name" value="5'-NUCLEOTIDASE SURE"/>
    <property type="match status" value="1"/>
</dbReference>
<dbReference type="Gene3D" id="3.40.1210.10">
    <property type="entry name" value="Survival protein SurE-like phosphatase/nucleotidase"/>
    <property type="match status" value="1"/>
</dbReference>
<dbReference type="HAMAP" id="MF_00060">
    <property type="entry name" value="SurE"/>
    <property type="match status" value="1"/>
</dbReference>
<organism evidence="5 6">
    <name type="scientific">Gossypium darwinii</name>
    <name type="common">Darwin's cotton</name>
    <name type="synonym">Gossypium barbadense var. darwinii</name>
    <dbReference type="NCBI Taxonomy" id="34276"/>
    <lineage>
        <taxon>Eukaryota</taxon>
        <taxon>Viridiplantae</taxon>
        <taxon>Streptophyta</taxon>
        <taxon>Embryophyta</taxon>
        <taxon>Tracheophyta</taxon>
        <taxon>Spermatophyta</taxon>
        <taxon>Magnoliopsida</taxon>
        <taxon>eudicotyledons</taxon>
        <taxon>Gunneridae</taxon>
        <taxon>Pentapetalae</taxon>
        <taxon>rosids</taxon>
        <taxon>malvids</taxon>
        <taxon>Malvales</taxon>
        <taxon>Malvaceae</taxon>
        <taxon>Malvoideae</taxon>
        <taxon>Gossypium</taxon>
    </lineage>
</organism>
<proteinExistence type="inferred from homology"/>
<keyword evidence="3" id="KW-0378">Hydrolase</keyword>
<evidence type="ECO:0000256" key="1">
    <source>
        <dbReference type="ARBA" id="ARBA00011062"/>
    </source>
</evidence>